<keyword evidence="5" id="KW-0732">Signal</keyword>
<dbReference type="InterPro" id="IPR006094">
    <property type="entry name" value="Oxid_FAD_bind_N"/>
</dbReference>
<dbReference type="InterPro" id="IPR050416">
    <property type="entry name" value="FAD-linked_Oxidoreductase"/>
</dbReference>
<dbReference type="InterPro" id="IPR036318">
    <property type="entry name" value="FAD-bd_PCMH-like_sf"/>
</dbReference>
<dbReference type="GO" id="GO:0071949">
    <property type="term" value="F:FAD binding"/>
    <property type="evidence" value="ECO:0007669"/>
    <property type="project" value="InterPro"/>
</dbReference>
<dbReference type="Pfam" id="PF01565">
    <property type="entry name" value="FAD_binding_4"/>
    <property type="match status" value="1"/>
</dbReference>
<dbReference type="Proteomes" id="UP001362999">
    <property type="component" value="Unassembled WGS sequence"/>
</dbReference>
<name>A0AAW0CQY1_9AGAR</name>
<dbReference type="InterPro" id="IPR016166">
    <property type="entry name" value="FAD-bd_PCMH"/>
</dbReference>
<dbReference type="EMBL" id="JAWWNJ010000013">
    <property type="protein sequence ID" value="KAK7042424.1"/>
    <property type="molecule type" value="Genomic_DNA"/>
</dbReference>
<evidence type="ECO:0000256" key="2">
    <source>
        <dbReference type="ARBA" id="ARBA00022630"/>
    </source>
</evidence>
<dbReference type="AlphaFoldDB" id="A0AAW0CQY1"/>
<organism evidence="7 8">
    <name type="scientific">Favolaschia claudopus</name>
    <dbReference type="NCBI Taxonomy" id="2862362"/>
    <lineage>
        <taxon>Eukaryota</taxon>
        <taxon>Fungi</taxon>
        <taxon>Dikarya</taxon>
        <taxon>Basidiomycota</taxon>
        <taxon>Agaricomycotina</taxon>
        <taxon>Agaricomycetes</taxon>
        <taxon>Agaricomycetidae</taxon>
        <taxon>Agaricales</taxon>
        <taxon>Marasmiineae</taxon>
        <taxon>Mycenaceae</taxon>
        <taxon>Favolaschia</taxon>
    </lineage>
</organism>
<keyword evidence="8" id="KW-1185">Reference proteome</keyword>
<comment type="similarity">
    <text evidence="1">Belongs to the oxygen-dependent FAD-linked oxidoreductase family.</text>
</comment>
<protein>
    <submittedName>
        <fullName evidence="7">FAD-binding protein</fullName>
    </submittedName>
</protein>
<dbReference type="PANTHER" id="PTHR42973">
    <property type="entry name" value="BINDING OXIDOREDUCTASE, PUTATIVE (AFU_ORTHOLOGUE AFUA_1G17690)-RELATED"/>
    <property type="match status" value="1"/>
</dbReference>
<evidence type="ECO:0000256" key="5">
    <source>
        <dbReference type="SAM" id="SignalP"/>
    </source>
</evidence>
<dbReference type="PANTHER" id="PTHR42973:SF13">
    <property type="entry name" value="FAD-BINDING PCMH-TYPE DOMAIN-CONTAINING PROTEIN"/>
    <property type="match status" value="1"/>
</dbReference>
<dbReference type="SUPFAM" id="SSF56176">
    <property type="entry name" value="FAD-binding/transporter-associated domain-like"/>
    <property type="match status" value="1"/>
</dbReference>
<evidence type="ECO:0000256" key="4">
    <source>
        <dbReference type="ARBA" id="ARBA00023002"/>
    </source>
</evidence>
<evidence type="ECO:0000256" key="3">
    <source>
        <dbReference type="ARBA" id="ARBA00022827"/>
    </source>
</evidence>
<evidence type="ECO:0000259" key="6">
    <source>
        <dbReference type="PROSITE" id="PS51387"/>
    </source>
</evidence>
<evidence type="ECO:0000313" key="7">
    <source>
        <dbReference type="EMBL" id="KAK7042424.1"/>
    </source>
</evidence>
<keyword evidence="4" id="KW-0560">Oxidoreductase</keyword>
<keyword evidence="3" id="KW-0274">FAD</keyword>
<dbReference type="PROSITE" id="PS51387">
    <property type="entry name" value="FAD_PCMH"/>
    <property type="match status" value="1"/>
</dbReference>
<evidence type="ECO:0000256" key="1">
    <source>
        <dbReference type="ARBA" id="ARBA00005466"/>
    </source>
</evidence>
<feature type="domain" description="FAD-binding PCMH-type" evidence="6">
    <location>
        <begin position="70"/>
        <end position="241"/>
    </location>
</feature>
<gene>
    <name evidence="7" type="ORF">R3P38DRAFT_2890409</name>
</gene>
<reference evidence="7 8" key="1">
    <citation type="journal article" date="2024" name="J Genomics">
        <title>Draft genome sequencing and assembly of Favolaschia claudopus CIRM-BRFM 2984 isolated from oak limbs.</title>
        <authorList>
            <person name="Navarro D."/>
            <person name="Drula E."/>
            <person name="Chaduli D."/>
            <person name="Cazenave R."/>
            <person name="Ahrendt S."/>
            <person name="Wang J."/>
            <person name="Lipzen A."/>
            <person name="Daum C."/>
            <person name="Barry K."/>
            <person name="Grigoriev I.V."/>
            <person name="Favel A."/>
            <person name="Rosso M.N."/>
            <person name="Martin F."/>
        </authorList>
    </citation>
    <scope>NUCLEOTIDE SEQUENCE [LARGE SCALE GENOMIC DNA]</scope>
    <source>
        <strain evidence="7 8">CIRM-BRFM 2984</strain>
    </source>
</reference>
<feature type="chain" id="PRO_5044024360" evidence="5">
    <location>
        <begin position="21"/>
        <end position="497"/>
    </location>
</feature>
<comment type="caution">
    <text evidence="7">The sequence shown here is derived from an EMBL/GenBank/DDBJ whole genome shotgun (WGS) entry which is preliminary data.</text>
</comment>
<dbReference type="InterPro" id="IPR016169">
    <property type="entry name" value="FAD-bd_PCMH_sub2"/>
</dbReference>
<sequence length="497" mass="53760">MPSRLVFLLLPSLLVSQAIATLFPESDQSAHKAALQACNQLAVSLGSPIVQTSGSSYEKAATDAWNIENSQYQPTCIVFPTTSKHVQIAMQAIYAAKSHYAVQAGSHSAMKGWNTVQDGVLIIFSNMRDATYDPVKDSITLEPGVHWHDAVTALEPFGVAPVGGRVGDVGTGLLLGGGLSWLSPSQGYATDNFKELDVVLVNGALVTATATNEYHDLFRALKGGGNRFGIVTRYELYAVHTGTKDEKNWFGGMLLFNSSAEALLNATARYVREIDDPKAVLLSTFSNARTGDSLAPFYLMVLFYNGVNLPEEIFGDFLSIPAMSSTLGPMSYLDVSETLGLGDDRGYVQRFGASALVGDEESYLEAFDHWTNFTQAFQADFNITTLAFTPVPNSQIQAGRAKGGNIINAPHGGFAAVQIAEQFNAGLNRIPPQVQGGLDLLFEQIPPSPGLPLYLSESDPCQKVFESYGDYELLKQIYAKYDPEKFNVKHTQGPIGL</sequence>
<accession>A0AAW0CQY1</accession>
<dbReference type="Gene3D" id="3.30.465.10">
    <property type="match status" value="1"/>
</dbReference>
<proteinExistence type="inferred from homology"/>
<evidence type="ECO:0000313" key="8">
    <source>
        <dbReference type="Proteomes" id="UP001362999"/>
    </source>
</evidence>
<keyword evidence="2" id="KW-0285">Flavoprotein</keyword>
<feature type="signal peptide" evidence="5">
    <location>
        <begin position="1"/>
        <end position="20"/>
    </location>
</feature>
<dbReference type="GO" id="GO:0016491">
    <property type="term" value="F:oxidoreductase activity"/>
    <property type="evidence" value="ECO:0007669"/>
    <property type="project" value="UniProtKB-KW"/>
</dbReference>